<feature type="coiled-coil region" evidence="1">
    <location>
        <begin position="1178"/>
        <end position="1205"/>
    </location>
</feature>
<feature type="compositionally biased region" description="Polar residues" evidence="2">
    <location>
        <begin position="362"/>
        <end position="376"/>
    </location>
</feature>
<feature type="region of interest" description="Disordered" evidence="2">
    <location>
        <begin position="46"/>
        <end position="97"/>
    </location>
</feature>
<accession>S3D731</accession>
<feature type="region of interest" description="Disordered" evidence="2">
    <location>
        <begin position="570"/>
        <end position="593"/>
    </location>
</feature>
<feature type="region of interest" description="Disordered" evidence="2">
    <location>
        <begin position="1213"/>
        <end position="1233"/>
    </location>
</feature>
<evidence type="ECO:0000256" key="2">
    <source>
        <dbReference type="SAM" id="MobiDB-lite"/>
    </source>
</evidence>
<feature type="compositionally biased region" description="Pro residues" evidence="2">
    <location>
        <begin position="1129"/>
        <end position="1139"/>
    </location>
</feature>
<feature type="compositionally biased region" description="Polar residues" evidence="2">
    <location>
        <begin position="269"/>
        <end position="278"/>
    </location>
</feature>
<feature type="compositionally biased region" description="Polar residues" evidence="2">
    <location>
        <begin position="246"/>
        <end position="260"/>
    </location>
</feature>
<feature type="compositionally biased region" description="Basic and acidic residues" evidence="2">
    <location>
        <begin position="193"/>
        <end position="208"/>
    </location>
</feature>
<keyword evidence="4" id="KW-1185">Reference proteome</keyword>
<feature type="region of interest" description="Disordered" evidence="2">
    <location>
        <begin position="239"/>
        <end position="376"/>
    </location>
</feature>
<evidence type="ECO:0000256" key="1">
    <source>
        <dbReference type="SAM" id="Coils"/>
    </source>
</evidence>
<feature type="compositionally biased region" description="Polar residues" evidence="2">
    <location>
        <begin position="811"/>
        <end position="826"/>
    </location>
</feature>
<sequence>MSTNPLIPHPRAPMRRRTIRWPSGTSASTRIAKIFCCCRRSTAVSEEQAYDELPGSSDEGPDDQPSVKSEEEANDQPASKSDESEDDARSHEDSDITFFPDFDGAFVGSIPEPSMPLDVSSQAMRQPDIDGSPEVTRHGLPYPSYDKATPVINSLMDAHFPTDARVSEHIKWLSASDLNKHCLNAAKANAEANNKKSREKQRERDKGKGIAGLVGSGLEGGIAGLNVIPRPLVGQTNAPLLKKNEPPTSQQKGAKLNTTIPPWKPLHNAGQSTANGFSGPQVEPNAMQNRSGSDSVHNDKIEPTATTPLLQNNRSKQAERVGESAAGHDVGSNFTWTSSWTETWSEEEDLPEKYRIGPNLPPSTGSPSRSTEVTGSPAMQQPLTVFIMPMIEYNTPPEEIYHDQFIQPFKRECPLKDKRGKSLHHPLPQVPSGLRLVKDVPEEPAADKGLRSHPMTCRGRPFLEETLSCDRNELRVFAAHKSLLAVQAPNTQLQKAYQNGSIPTVSQRKRWVRDSAVASEGSQTKDAIHELFPARSAECAGENGTWLGPGLKREDSGYISDYEESTPQHVEYVGEPSSSRPRFQLESDESPDYDLEEQFLSEAAFWETLDREENESEFNTSKSGKSPQHQAREKDSLKHPVGVAEEDGSPAGEPPFTGILQTIEHAEASDTQDAPQLSDDVTTNGGNITTISVEVVECSSPEGSPVLPNGWNPFDPDLDLYEATPARRAGHNFIPSDDLDILSNRPGSPDDLSLSSDENLIPTWLFSSDSEGSVNSDRNPVLSRLSPDSERVDTSERTLDRLFREVADVYSGTSSSVNSDEQSHTPALSDYTGDTPVSATVAAEVKEDHGTSDLGDTSTLNTDPFTAYPGVLKMYANQEISLLEDYPALYADTIPLAALVSEVENNLSEYATPDNSPPVTEDFLGLYLTGDNREPNAIAHEEPTESRYEDGVADEEYHDALMVLQARIHGPDVSLDEQMFSQTRVPYEFDDEIVSEGESRWEKYIAEKPLAEFPDESCCVYSPDSEASKSDMPSLTSLESRGFSRTLSGSTICSESSSASVLDHWEYERLSSCQSPILHPSPIYGWMDDLGVAKGSKDAHIISPGFQKRGTSKAQWPTFDGTRSKLPEPVSPPITPPPANSTAFKPDPTSPPFIPTTPSPQLSDASQFLYEQWKAEHLKPQERKLQAFRERMKEVREEYEKFVTADCEDEMDGYWSDDESFYPEGAAGKRGSR</sequence>
<dbReference type="RefSeq" id="XP_008079576.1">
    <property type="nucleotide sequence ID" value="XM_008081385.1"/>
</dbReference>
<dbReference type="KEGG" id="glz:GLAREA_05971"/>
<keyword evidence="1" id="KW-0175">Coiled coil</keyword>
<name>S3D731_GLAL2</name>
<feature type="region of interest" description="Disordered" evidence="2">
    <location>
        <begin position="811"/>
        <end position="834"/>
    </location>
</feature>
<feature type="region of interest" description="Disordered" evidence="2">
    <location>
        <begin position="1122"/>
        <end position="1161"/>
    </location>
</feature>
<protein>
    <submittedName>
        <fullName evidence="3">Uncharacterized protein</fullName>
    </submittedName>
</protein>
<feature type="compositionally biased region" description="Basic and acidic residues" evidence="2">
    <location>
        <begin position="787"/>
        <end position="797"/>
    </location>
</feature>
<feature type="region of interest" description="Disordered" evidence="2">
    <location>
        <begin position="611"/>
        <end position="685"/>
    </location>
</feature>
<dbReference type="HOGENOM" id="CLU_267461_0_0_1"/>
<feature type="compositionally biased region" description="Pro residues" evidence="2">
    <location>
        <begin position="1148"/>
        <end position="1158"/>
    </location>
</feature>
<dbReference type="EMBL" id="KE145358">
    <property type="protein sequence ID" value="EPE32959.1"/>
    <property type="molecule type" value="Genomic_DNA"/>
</dbReference>
<feature type="region of interest" description="Disordered" evidence="2">
    <location>
        <begin position="1"/>
        <end position="25"/>
    </location>
</feature>
<dbReference type="GeneID" id="19465025"/>
<feature type="compositionally biased region" description="Polar residues" evidence="2">
    <location>
        <begin position="768"/>
        <end position="778"/>
    </location>
</feature>
<feature type="compositionally biased region" description="Polar residues" evidence="2">
    <location>
        <begin position="304"/>
        <end position="315"/>
    </location>
</feature>
<organism evidence="3 4">
    <name type="scientific">Glarea lozoyensis (strain ATCC 20868 / MF5171)</name>
    <dbReference type="NCBI Taxonomy" id="1116229"/>
    <lineage>
        <taxon>Eukaryota</taxon>
        <taxon>Fungi</taxon>
        <taxon>Dikarya</taxon>
        <taxon>Ascomycota</taxon>
        <taxon>Pezizomycotina</taxon>
        <taxon>Leotiomycetes</taxon>
        <taxon>Helotiales</taxon>
        <taxon>Helotiaceae</taxon>
        <taxon>Glarea</taxon>
    </lineage>
</organism>
<evidence type="ECO:0000313" key="4">
    <source>
        <dbReference type="Proteomes" id="UP000016922"/>
    </source>
</evidence>
<feature type="region of interest" description="Disordered" evidence="2">
    <location>
        <begin position="189"/>
        <end position="212"/>
    </location>
</feature>
<proteinExistence type="predicted"/>
<feature type="compositionally biased region" description="Polar residues" evidence="2">
    <location>
        <begin position="286"/>
        <end position="295"/>
    </location>
</feature>
<dbReference type="Proteomes" id="UP000016922">
    <property type="component" value="Unassembled WGS sequence"/>
</dbReference>
<gene>
    <name evidence="3" type="ORF">GLAREA_05971</name>
</gene>
<reference evidence="3 4" key="1">
    <citation type="journal article" date="2013" name="BMC Genomics">
        <title>Genomics-driven discovery of the pneumocandin biosynthetic gene cluster in the fungus Glarea lozoyensis.</title>
        <authorList>
            <person name="Chen L."/>
            <person name="Yue Q."/>
            <person name="Zhang X."/>
            <person name="Xiang M."/>
            <person name="Wang C."/>
            <person name="Li S."/>
            <person name="Che Y."/>
            <person name="Ortiz-Lopez F.J."/>
            <person name="Bills G.F."/>
            <person name="Liu X."/>
            <person name="An Z."/>
        </authorList>
    </citation>
    <scope>NUCLEOTIDE SEQUENCE [LARGE SCALE GENOMIC DNA]</scope>
    <source>
        <strain evidence="4">ATCC 20868 / MF5171</strain>
    </source>
</reference>
<feature type="compositionally biased region" description="Polar residues" evidence="2">
    <location>
        <begin position="617"/>
        <end position="629"/>
    </location>
</feature>
<dbReference type="AlphaFoldDB" id="S3D731"/>
<evidence type="ECO:0000313" key="3">
    <source>
        <dbReference type="EMBL" id="EPE32959.1"/>
    </source>
</evidence>
<feature type="compositionally biased region" description="Polar residues" evidence="2">
    <location>
        <begin position="669"/>
        <end position="685"/>
    </location>
</feature>
<feature type="region of interest" description="Disordered" evidence="2">
    <location>
        <begin position="768"/>
        <end position="797"/>
    </location>
</feature>